<sequence length="728" mass="79179">MAEEEYDYTKIPMEGYVEGIAAGAPEDAPRIGVYVCHCGINIKMVLDVEKIMKYAAALPNVVLARHYIFMCSDPGQDLIRKDLAAGRVNRVIVASCSPRMHEPTFRKTCSDSGLNPFYYEMANIREHCSWPNMDYRELALEKAKELVSSAVARSALLESIEEREVEVTPETLVIGGGVTGMYAALDIANGGYKVHLVEKNPSIGGHVAQLSRFFPTLERATSLLTPRMIEVGAHPNINLMDYSEVVEIGGYIGNYDVKIKRKPRYIDSAKCKDCTPCIEACPVKDIPDEFNEGLSTRSAIYLPFPFAVPPSYTIDAENCLLLKEGKCGDATLETIKDGKAVPPCMAACPGAIDFEQKEEIEELTVGTVIVATGYDLVDPRVSAEYKYGVYPNVITSLEFERLLAPGGPTGGKIELNGKEPKDIIFISCVGSRNKQVGNEYCSRVCCMYLAKQAYLAKEQLPDANVTVTFQDVRAFGKGFEEFYGDVKQSGVLYMRGLPGEIYKKAGSDRVVIRAENTLLGEPYETEADLVVLGMGLKPNQGVESIIDMLKLSKSVDGFLMEAHPKLRPVDTATDGIFIAGCCASPKDITDSIAQGKATASGSLLYLVQLKAKIEPAISQINEEICIGCGTCAEVCPYGALELDEVMQVMTVNEAVCKGCGGCNSVCPSGAATMKHYRDRQVYAQLEALTERGLQIVELESVVETVEAPAGEAPEPEEGASVEAEQVTE</sequence>
<keyword evidence="5 10" id="KW-0479">Metal-binding</keyword>
<dbReference type="Gene3D" id="3.40.50.720">
    <property type="entry name" value="NAD(P)-binding Rossmann-like Domain"/>
    <property type="match status" value="1"/>
</dbReference>
<comment type="cofactor">
    <cofactor evidence="10">
        <name>[4Fe-4S] cluster</name>
        <dbReference type="ChEBI" id="CHEBI:49883"/>
    </cofactor>
</comment>
<gene>
    <name evidence="13" type="primary">hdrA_1</name>
    <name evidence="13" type="ORF">ALKFPMEL_00035</name>
</gene>
<keyword evidence="8 10" id="KW-0408">Iron</keyword>
<name>A0A7G9ZAG9_9EURY</name>
<dbReference type="InterPro" id="IPR039650">
    <property type="entry name" value="HdrA-like"/>
</dbReference>
<evidence type="ECO:0000259" key="12">
    <source>
        <dbReference type="PROSITE" id="PS51379"/>
    </source>
</evidence>
<feature type="region of interest" description="Disordered" evidence="11">
    <location>
        <begin position="707"/>
        <end position="728"/>
    </location>
</feature>
<dbReference type="Pfam" id="PF13450">
    <property type="entry name" value="NAD_binding_8"/>
    <property type="match status" value="1"/>
</dbReference>
<dbReference type="SUPFAM" id="SSF51905">
    <property type="entry name" value="FAD/NAD(P)-binding domain"/>
    <property type="match status" value="1"/>
</dbReference>
<dbReference type="EC" id="1.8.-.-" evidence="10"/>
<dbReference type="InterPro" id="IPR017896">
    <property type="entry name" value="4Fe4S_Fe-S-bd"/>
</dbReference>
<accession>A0A7G9ZAG9</accession>
<organism evidence="13">
    <name type="scientific">Candidatus Methanophaga sp. ANME-1 ERB7</name>
    <dbReference type="NCBI Taxonomy" id="2759913"/>
    <lineage>
        <taxon>Archaea</taxon>
        <taxon>Methanobacteriati</taxon>
        <taxon>Methanobacteriota</taxon>
        <taxon>Stenosarchaea group</taxon>
        <taxon>Methanomicrobia</taxon>
        <taxon>Candidatus Methanophagales</taxon>
        <taxon>Candidatus Methanophagaceae</taxon>
        <taxon>Candidatus Methanophaga</taxon>
    </lineage>
</organism>
<dbReference type="PANTHER" id="PTHR43498:SF1">
    <property type="entry name" value="COB--COM HETERODISULFIDE REDUCTASE IRON-SULFUR SUBUNIT A"/>
    <property type="match status" value="1"/>
</dbReference>
<dbReference type="PROSITE" id="PS51379">
    <property type="entry name" value="4FE4S_FER_2"/>
    <property type="match status" value="3"/>
</dbReference>
<dbReference type="InterPro" id="IPR036188">
    <property type="entry name" value="FAD/NAD-bd_sf"/>
</dbReference>
<evidence type="ECO:0000256" key="1">
    <source>
        <dbReference type="ARBA" id="ARBA00001974"/>
    </source>
</evidence>
<evidence type="ECO:0000256" key="10">
    <source>
        <dbReference type="RuleBase" id="RU366072"/>
    </source>
</evidence>
<evidence type="ECO:0000256" key="2">
    <source>
        <dbReference type="ARBA" id="ARBA00006561"/>
    </source>
</evidence>
<dbReference type="GO" id="GO:0016491">
    <property type="term" value="F:oxidoreductase activity"/>
    <property type="evidence" value="ECO:0007669"/>
    <property type="project" value="UniProtKB-UniRule"/>
</dbReference>
<comment type="subunit">
    <text evidence="10">The ferredoxin:CoB-CoM heterodisulfide reductase is composed of three subunits; HdrA, HdrB and HdrC.</text>
</comment>
<evidence type="ECO:0000256" key="7">
    <source>
        <dbReference type="ARBA" id="ARBA00023002"/>
    </source>
</evidence>
<comment type="pathway">
    <text evidence="10">Cofactor metabolism; coenzyme M-coenzyme B heterodisulfide reduction; coenzyme B and coenzyme M from coenzyme M-coenzyme B heterodisulfide: step 1/1.</text>
</comment>
<dbReference type="GO" id="GO:0046872">
    <property type="term" value="F:metal ion binding"/>
    <property type="evidence" value="ECO:0007669"/>
    <property type="project" value="UniProtKB-KW"/>
</dbReference>
<dbReference type="GO" id="GO:0051539">
    <property type="term" value="F:4 iron, 4 sulfur cluster binding"/>
    <property type="evidence" value="ECO:0007669"/>
    <property type="project" value="UniProtKB-UniRule"/>
</dbReference>
<keyword evidence="7 10" id="KW-0560">Oxidoreductase</keyword>
<evidence type="ECO:0000256" key="6">
    <source>
        <dbReference type="ARBA" id="ARBA00022827"/>
    </source>
</evidence>
<dbReference type="UniPathway" id="UPA00647">
    <property type="reaction ID" value="UER00700"/>
</dbReference>
<feature type="compositionally biased region" description="Acidic residues" evidence="11">
    <location>
        <begin position="713"/>
        <end position="728"/>
    </location>
</feature>
<comment type="cofactor">
    <cofactor evidence="1 10">
        <name>FAD</name>
        <dbReference type="ChEBI" id="CHEBI:57692"/>
    </cofactor>
</comment>
<comment type="function">
    <text evidence="10">Part of a complex that catalyzes the reversible reduction of CoM-S-S-CoB to the thiol-coenzymes H-S-CoM (coenzyme M) and H-S-CoB (coenzyme B).</text>
</comment>
<feature type="domain" description="4Fe-4S ferredoxin-type" evidence="12">
    <location>
        <begin position="616"/>
        <end position="645"/>
    </location>
</feature>
<keyword evidence="9 10" id="KW-0411">Iron-sulfur</keyword>
<feature type="domain" description="4Fe-4S ferredoxin-type" evidence="12">
    <location>
        <begin position="262"/>
        <end position="293"/>
    </location>
</feature>
<evidence type="ECO:0000256" key="3">
    <source>
        <dbReference type="ARBA" id="ARBA00022485"/>
    </source>
</evidence>
<comment type="similarity">
    <text evidence="2 10">Belongs to the HdrA family.</text>
</comment>
<keyword evidence="3 10" id="KW-0004">4Fe-4S</keyword>
<keyword evidence="4 10" id="KW-0285">Flavoprotein</keyword>
<dbReference type="AlphaFoldDB" id="A0A7G9ZAG9"/>
<evidence type="ECO:0000256" key="8">
    <source>
        <dbReference type="ARBA" id="ARBA00023004"/>
    </source>
</evidence>
<dbReference type="EMBL" id="MT631683">
    <property type="protein sequence ID" value="QNO57253.1"/>
    <property type="molecule type" value="Genomic_DNA"/>
</dbReference>
<evidence type="ECO:0000256" key="5">
    <source>
        <dbReference type="ARBA" id="ARBA00022723"/>
    </source>
</evidence>
<dbReference type="Gene3D" id="3.30.70.20">
    <property type="match status" value="2"/>
</dbReference>
<dbReference type="PROSITE" id="PS00198">
    <property type="entry name" value="4FE4S_FER_1"/>
    <property type="match status" value="3"/>
</dbReference>
<reference evidence="13" key="1">
    <citation type="submission" date="2020-06" db="EMBL/GenBank/DDBJ databases">
        <title>Unique genomic features of the anaerobic methanotrophic archaea.</title>
        <authorList>
            <person name="Chadwick G.L."/>
            <person name="Skennerton C.T."/>
            <person name="Laso-Perez R."/>
            <person name="Leu A.O."/>
            <person name="Speth D.R."/>
            <person name="Yu H."/>
            <person name="Morgan-Lang C."/>
            <person name="Hatzenpichler R."/>
            <person name="Goudeau D."/>
            <person name="Malmstrom R."/>
            <person name="Brazelton W.J."/>
            <person name="Woyke T."/>
            <person name="Hallam S.J."/>
            <person name="Tyson G.W."/>
            <person name="Wegener G."/>
            <person name="Boetius A."/>
            <person name="Orphan V."/>
        </authorList>
    </citation>
    <scope>NUCLEOTIDE SEQUENCE</scope>
</reference>
<dbReference type="PANTHER" id="PTHR43498">
    <property type="entry name" value="FERREDOXIN:COB-COM HETERODISULFIDE REDUCTASE SUBUNIT A"/>
    <property type="match status" value="1"/>
</dbReference>
<keyword evidence="6 10" id="KW-0274">FAD</keyword>
<feature type="domain" description="4Fe-4S ferredoxin-type" evidence="12">
    <location>
        <begin position="647"/>
        <end position="676"/>
    </location>
</feature>
<evidence type="ECO:0000313" key="13">
    <source>
        <dbReference type="EMBL" id="QNO57253.1"/>
    </source>
</evidence>
<evidence type="ECO:0000256" key="4">
    <source>
        <dbReference type="ARBA" id="ARBA00022630"/>
    </source>
</evidence>
<protein>
    <recommendedName>
        <fullName evidence="10">CoB--CoM heterodisulfide reductase iron-sulfur subunit A</fullName>
        <ecNumber evidence="10">1.8.-.-</ecNumber>
    </recommendedName>
</protein>
<dbReference type="Pfam" id="PF12838">
    <property type="entry name" value="Fer4_7"/>
    <property type="match status" value="1"/>
</dbReference>
<evidence type="ECO:0000256" key="9">
    <source>
        <dbReference type="ARBA" id="ARBA00023014"/>
    </source>
</evidence>
<dbReference type="SUPFAM" id="SSF54862">
    <property type="entry name" value="4Fe-4S ferredoxins"/>
    <property type="match status" value="1"/>
</dbReference>
<evidence type="ECO:0000256" key="11">
    <source>
        <dbReference type="SAM" id="MobiDB-lite"/>
    </source>
</evidence>
<proteinExistence type="inferred from homology"/>
<dbReference type="InterPro" id="IPR017900">
    <property type="entry name" value="4Fe4S_Fe_S_CS"/>
</dbReference>